<comment type="caution">
    <text evidence="2">The sequence shown here is derived from an EMBL/GenBank/DDBJ whole genome shotgun (WGS) entry which is preliminary data.</text>
</comment>
<reference evidence="2" key="1">
    <citation type="submission" date="2022-08" db="EMBL/GenBank/DDBJ databases">
        <title>Genome sequencing of akame (Lates japonicus).</title>
        <authorList>
            <person name="Hashiguchi Y."/>
            <person name="Takahashi H."/>
        </authorList>
    </citation>
    <scope>NUCLEOTIDE SEQUENCE</scope>
    <source>
        <strain evidence="2">Kochi</strain>
    </source>
</reference>
<gene>
    <name evidence="2" type="ORF">AKAME5_001762800</name>
</gene>
<evidence type="ECO:0000313" key="2">
    <source>
        <dbReference type="EMBL" id="GLD66218.1"/>
    </source>
</evidence>
<feature type="compositionally biased region" description="Polar residues" evidence="1">
    <location>
        <begin position="1"/>
        <end position="22"/>
    </location>
</feature>
<feature type="compositionally biased region" description="Low complexity" evidence="1">
    <location>
        <begin position="24"/>
        <end position="35"/>
    </location>
</feature>
<name>A0AAD3N5N2_LATJO</name>
<evidence type="ECO:0000313" key="3">
    <source>
        <dbReference type="Proteomes" id="UP001279410"/>
    </source>
</evidence>
<proteinExistence type="predicted"/>
<dbReference type="PANTHER" id="PTHR46221">
    <property type="entry name" value="FERM AND PDZ DOMAIN-CONTAINING PROTEIN FAMILY MEMBER"/>
    <property type="match status" value="1"/>
</dbReference>
<dbReference type="EMBL" id="BRZM01000089">
    <property type="protein sequence ID" value="GLD66218.1"/>
    <property type="molecule type" value="Genomic_DNA"/>
</dbReference>
<protein>
    <submittedName>
        <fullName evidence="2">FERM and PDZ domain-containing protein 4-like isoform X1</fullName>
    </submittedName>
</protein>
<accession>A0AAD3N5N2</accession>
<dbReference type="PANTHER" id="PTHR46221:SF4">
    <property type="entry name" value="FERM AND PDZ DOMAIN-CONTAINING PROTEIN 4"/>
    <property type="match status" value="1"/>
</dbReference>
<feature type="region of interest" description="Disordered" evidence="1">
    <location>
        <begin position="1"/>
        <end position="58"/>
    </location>
</feature>
<sequence>MSLSSLRSSTEPRGLTQASPKPNSHALASPSSRSSCDPTTGSLKKPRRAGMLRRSWSTVMPGSRSLEALLEKTKATLTGKSGGQNFQPQDAQKVQRIFSSKTLPKSLSQGSVASKSSGSGLLRGASLLMPESTPLRLDAGTWRCRGPFGNCFLRRKTNGIGGKMPPDALFCVSSVSFSHEENTKRKADYKAEQSKKGTVMNDMSLKERLAYVNSMKGKTYSLHTGFALARKDALDMISVLRSSVGHLSRGEKPEVNEADMETFSQLLFMQAKVLSSACSQMAMEYSSPEELLLTLTHSFHTLCCLTQACMSLVEGLSTERERREVVAKVDEVVMNYVCLLKAAEAASGCSPSDQSVNALTHHSATMSAIINALTHSLKTLLNK</sequence>
<evidence type="ECO:0000256" key="1">
    <source>
        <dbReference type="SAM" id="MobiDB-lite"/>
    </source>
</evidence>
<dbReference type="Proteomes" id="UP001279410">
    <property type="component" value="Unassembled WGS sequence"/>
</dbReference>
<keyword evidence="3" id="KW-1185">Reference proteome</keyword>
<organism evidence="2 3">
    <name type="scientific">Lates japonicus</name>
    <name type="common">Japanese lates</name>
    <dbReference type="NCBI Taxonomy" id="270547"/>
    <lineage>
        <taxon>Eukaryota</taxon>
        <taxon>Metazoa</taxon>
        <taxon>Chordata</taxon>
        <taxon>Craniata</taxon>
        <taxon>Vertebrata</taxon>
        <taxon>Euteleostomi</taxon>
        <taxon>Actinopterygii</taxon>
        <taxon>Neopterygii</taxon>
        <taxon>Teleostei</taxon>
        <taxon>Neoteleostei</taxon>
        <taxon>Acanthomorphata</taxon>
        <taxon>Carangaria</taxon>
        <taxon>Carangaria incertae sedis</taxon>
        <taxon>Centropomidae</taxon>
        <taxon>Lates</taxon>
    </lineage>
</organism>
<dbReference type="Gene3D" id="1.20.1420.10">
    <property type="entry name" value="Talin, central domain"/>
    <property type="match status" value="1"/>
</dbReference>
<dbReference type="AlphaFoldDB" id="A0AAD3N5N2"/>